<gene>
    <name evidence="3" type="ORF">J2Z34_000023</name>
</gene>
<keyword evidence="3" id="KW-0378">Hydrolase</keyword>
<keyword evidence="1" id="KW-0812">Transmembrane</keyword>
<feature type="transmembrane region" description="Helical" evidence="1">
    <location>
        <begin position="205"/>
        <end position="225"/>
    </location>
</feature>
<evidence type="ECO:0000256" key="1">
    <source>
        <dbReference type="SAM" id="Phobius"/>
    </source>
</evidence>
<feature type="transmembrane region" description="Helical" evidence="1">
    <location>
        <begin position="74"/>
        <end position="95"/>
    </location>
</feature>
<dbReference type="RefSeq" id="WP_209457814.1">
    <property type="nucleotide sequence ID" value="NZ_JAGGKC010000001.1"/>
</dbReference>
<accession>A0ABS4FZ29</accession>
<dbReference type="Pfam" id="PF02517">
    <property type="entry name" value="Rce1-like"/>
    <property type="match status" value="1"/>
</dbReference>
<dbReference type="PROSITE" id="PS51257">
    <property type="entry name" value="PROKAR_LIPOPROTEIN"/>
    <property type="match status" value="1"/>
</dbReference>
<feature type="transmembrane region" description="Helical" evidence="1">
    <location>
        <begin position="149"/>
        <end position="167"/>
    </location>
</feature>
<comment type="caution">
    <text evidence="3">The sequence shown here is derived from an EMBL/GenBank/DDBJ whole genome shotgun (WGS) entry which is preliminary data.</text>
</comment>
<protein>
    <submittedName>
        <fullName evidence="3">Membrane protease YdiL (CAAX protease family)</fullName>
    </submittedName>
</protein>
<dbReference type="GO" id="GO:0008233">
    <property type="term" value="F:peptidase activity"/>
    <property type="evidence" value="ECO:0007669"/>
    <property type="project" value="UniProtKB-KW"/>
</dbReference>
<evidence type="ECO:0000259" key="2">
    <source>
        <dbReference type="Pfam" id="PF02517"/>
    </source>
</evidence>
<organism evidence="3 4">
    <name type="scientific">Youngiibacter multivorans</name>
    <dbReference type="NCBI Taxonomy" id="937251"/>
    <lineage>
        <taxon>Bacteria</taxon>
        <taxon>Bacillati</taxon>
        <taxon>Bacillota</taxon>
        <taxon>Clostridia</taxon>
        <taxon>Eubacteriales</taxon>
        <taxon>Clostridiaceae</taxon>
        <taxon>Youngiibacter</taxon>
    </lineage>
</organism>
<dbReference type="InterPro" id="IPR003675">
    <property type="entry name" value="Rce1/LyrA-like_dom"/>
</dbReference>
<feature type="transmembrane region" description="Helical" evidence="1">
    <location>
        <begin position="173"/>
        <end position="193"/>
    </location>
</feature>
<dbReference type="GO" id="GO:0006508">
    <property type="term" value="P:proteolysis"/>
    <property type="evidence" value="ECO:0007669"/>
    <property type="project" value="UniProtKB-KW"/>
</dbReference>
<sequence length="230" mass="25672">MKSVKNEAMAISMLILASCGIIFFVDKVIMPVYLVKSIFKVITFIGIPAVYSVVTGKNLFKGLFSGKSGIIRPAALGIAIYILMIITFYLVAGFIDLENIRQRLSSNLDVERDNFIIVALYISIINSLIEEIFFRGIAFIRMKEVSGRAYSYVLSAGSFAAYHVAILEGWADMLIVILAIVGLFVSGLFFNYIDGYSQDIKFSYLVHMFANFAINTIGLHMYGFIDLPFL</sequence>
<keyword evidence="4" id="KW-1185">Reference proteome</keyword>
<proteinExistence type="predicted"/>
<feature type="transmembrane region" description="Helical" evidence="1">
    <location>
        <begin position="37"/>
        <end position="54"/>
    </location>
</feature>
<evidence type="ECO:0000313" key="3">
    <source>
        <dbReference type="EMBL" id="MBP1917560.1"/>
    </source>
</evidence>
<keyword evidence="3" id="KW-0645">Protease</keyword>
<dbReference type="Proteomes" id="UP001519271">
    <property type="component" value="Unassembled WGS sequence"/>
</dbReference>
<reference evidence="3 4" key="1">
    <citation type="submission" date="2021-03" db="EMBL/GenBank/DDBJ databases">
        <title>Genomic Encyclopedia of Type Strains, Phase IV (KMG-IV): sequencing the most valuable type-strain genomes for metagenomic binning, comparative biology and taxonomic classification.</title>
        <authorList>
            <person name="Goeker M."/>
        </authorList>
    </citation>
    <scope>NUCLEOTIDE SEQUENCE [LARGE SCALE GENOMIC DNA]</scope>
    <source>
        <strain evidence="3 4">DSM 6139</strain>
    </source>
</reference>
<feature type="transmembrane region" description="Helical" evidence="1">
    <location>
        <begin position="115"/>
        <end position="137"/>
    </location>
</feature>
<keyword evidence="1" id="KW-0472">Membrane</keyword>
<dbReference type="EMBL" id="JAGGKC010000001">
    <property type="protein sequence ID" value="MBP1917560.1"/>
    <property type="molecule type" value="Genomic_DNA"/>
</dbReference>
<evidence type="ECO:0000313" key="4">
    <source>
        <dbReference type="Proteomes" id="UP001519271"/>
    </source>
</evidence>
<name>A0ABS4FZ29_9CLOT</name>
<feature type="transmembrane region" description="Helical" evidence="1">
    <location>
        <begin position="7"/>
        <end position="25"/>
    </location>
</feature>
<keyword evidence="1" id="KW-1133">Transmembrane helix</keyword>
<feature type="domain" description="CAAX prenyl protease 2/Lysostaphin resistance protein A-like" evidence="2">
    <location>
        <begin position="114"/>
        <end position="212"/>
    </location>
</feature>